<dbReference type="CDD" id="cd03220">
    <property type="entry name" value="ABC_KpsT_Wzt"/>
    <property type="match status" value="1"/>
</dbReference>
<sequence length="256" mass="27824">MNCLEVRNVSKTFIIVRDRARTVSGFLIDLARFWRHLERVPFTALHNLSLSVAQGETLGIIGANGSGKSTLLKLIAGIYTPTSGTITVRGRLVALLELGAGFHGDLSGRENILLNGALYGHTRAAMARRVAEIAAFAEIEDFLDTPLKYYSSGMQARLAFGVAMATPSEIMLLDEVLAVGDMAFQRRCVAKLRDLQAEGRTLVIVSHSLELVRELCSRALWLDRGRLMAEGDPECVIAAYAAHSAQQGVSTMPQVP</sequence>
<protein>
    <submittedName>
        <fullName evidence="6">ATP-binding protein</fullName>
    </submittedName>
</protein>
<feature type="domain" description="ABC transporter" evidence="5">
    <location>
        <begin position="28"/>
        <end position="249"/>
    </location>
</feature>
<dbReference type="Proteomes" id="UP000228921">
    <property type="component" value="Unassembled WGS sequence"/>
</dbReference>
<evidence type="ECO:0000256" key="1">
    <source>
        <dbReference type="ARBA" id="ARBA00005417"/>
    </source>
</evidence>
<evidence type="ECO:0000256" key="3">
    <source>
        <dbReference type="ARBA" id="ARBA00022741"/>
    </source>
</evidence>
<dbReference type="Pfam" id="PF00005">
    <property type="entry name" value="ABC_tran"/>
    <property type="match status" value="1"/>
</dbReference>
<name>A0A2M8P0B4_9CHLR</name>
<dbReference type="EMBL" id="PGTK01000005">
    <property type="protein sequence ID" value="PJF30991.1"/>
    <property type="molecule type" value="Genomic_DNA"/>
</dbReference>
<keyword evidence="4 6" id="KW-0067">ATP-binding</keyword>
<dbReference type="InterPro" id="IPR017871">
    <property type="entry name" value="ABC_transporter-like_CS"/>
</dbReference>
<dbReference type="AlphaFoldDB" id="A0A2M8P0B4"/>
<proteinExistence type="inferred from homology"/>
<dbReference type="InterPro" id="IPR027417">
    <property type="entry name" value="P-loop_NTPase"/>
</dbReference>
<accession>A0A2M8P0B4</accession>
<comment type="caution">
    <text evidence="6">The sequence shown here is derived from an EMBL/GenBank/DDBJ whole genome shotgun (WGS) entry which is preliminary data.</text>
</comment>
<dbReference type="GO" id="GO:0140359">
    <property type="term" value="F:ABC-type transporter activity"/>
    <property type="evidence" value="ECO:0007669"/>
    <property type="project" value="InterPro"/>
</dbReference>
<dbReference type="InterPro" id="IPR050683">
    <property type="entry name" value="Bact_Polysacc_Export_ATP-bd"/>
</dbReference>
<dbReference type="PROSITE" id="PS50893">
    <property type="entry name" value="ABC_TRANSPORTER_2"/>
    <property type="match status" value="1"/>
</dbReference>
<dbReference type="GO" id="GO:0016887">
    <property type="term" value="F:ATP hydrolysis activity"/>
    <property type="evidence" value="ECO:0007669"/>
    <property type="project" value="InterPro"/>
</dbReference>
<organism evidence="6 7">
    <name type="scientific">Candidatus Thermofonsia Clade 1 bacterium</name>
    <dbReference type="NCBI Taxonomy" id="2364210"/>
    <lineage>
        <taxon>Bacteria</taxon>
        <taxon>Bacillati</taxon>
        <taxon>Chloroflexota</taxon>
        <taxon>Candidatus Thermofontia</taxon>
        <taxon>Candidatus Thermofonsia Clade 1</taxon>
    </lineage>
</organism>
<reference evidence="6 7" key="1">
    <citation type="submission" date="2017-11" db="EMBL/GenBank/DDBJ databases">
        <title>Evolution of Phototrophy in the Chloroflexi Phylum Driven by Horizontal Gene Transfer.</title>
        <authorList>
            <person name="Ward L.M."/>
            <person name="Hemp J."/>
            <person name="Shih P.M."/>
            <person name="Mcglynn S.E."/>
            <person name="Fischer W."/>
        </authorList>
    </citation>
    <scope>NUCLEOTIDE SEQUENCE [LARGE SCALE GENOMIC DNA]</scope>
    <source>
        <strain evidence="6">CP2_2F</strain>
    </source>
</reference>
<comment type="similarity">
    <text evidence="1">Belongs to the ABC transporter superfamily.</text>
</comment>
<dbReference type="SMART" id="SM00382">
    <property type="entry name" value="AAA"/>
    <property type="match status" value="1"/>
</dbReference>
<dbReference type="InterPro" id="IPR003593">
    <property type="entry name" value="AAA+_ATPase"/>
</dbReference>
<dbReference type="PANTHER" id="PTHR46743">
    <property type="entry name" value="TEICHOIC ACIDS EXPORT ATP-BINDING PROTEIN TAGH"/>
    <property type="match status" value="1"/>
</dbReference>
<evidence type="ECO:0000256" key="2">
    <source>
        <dbReference type="ARBA" id="ARBA00022448"/>
    </source>
</evidence>
<gene>
    <name evidence="6" type="ORF">CUN51_05795</name>
</gene>
<dbReference type="SUPFAM" id="SSF52540">
    <property type="entry name" value="P-loop containing nucleoside triphosphate hydrolases"/>
    <property type="match status" value="1"/>
</dbReference>
<dbReference type="PANTHER" id="PTHR46743:SF2">
    <property type="entry name" value="TEICHOIC ACIDS EXPORT ATP-BINDING PROTEIN TAGH"/>
    <property type="match status" value="1"/>
</dbReference>
<dbReference type="GO" id="GO:0016020">
    <property type="term" value="C:membrane"/>
    <property type="evidence" value="ECO:0007669"/>
    <property type="project" value="InterPro"/>
</dbReference>
<dbReference type="PROSITE" id="PS00211">
    <property type="entry name" value="ABC_TRANSPORTER_1"/>
    <property type="match status" value="1"/>
</dbReference>
<keyword evidence="2" id="KW-0813">Transport</keyword>
<evidence type="ECO:0000313" key="6">
    <source>
        <dbReference type="EMBL" id="PJF30991.1"/>
    </source>
</evidence>
<dbReference type="Gene3D" id="3.40.50.300">
    <property type="entry name" value="P-loop containing nucleotide triphosphate hydrolases"/>
    <property type="match status" value="1"/>
</dbReference>
<keyword evidence="3" id="KW-0547">Nucleotide-binding</keyword>
<evidence type="ECO:0000259" key="5">
    <source>
        <dbReference type="PROSITE" id="PS50893"/>
    </source>
</evidence>
<evidence type="ECO:0000313" key="7">
    <source>
        <dbReference type="Proteomes" id="UP000228921"/>
    </source>
</evidence>
<dbReference type="InterPro" id="IPR015860">
    <property type="entry name" value="ABC_transpr_TagH-like"/>
</dbReference>
<dbReference type="InterPro" id="IPR003439">
    <property type="entry name" value="ABC_transporter-like_ATP-bd"/>
</dbReference>
<dbReference type="GO" id="GO:0005524">
    <property type="term" value="F:ATP binding"/>
    <property type="evidence" value="ECO:0007669"/>
    <property type="project" value="UniProtKB-KW"/>
</dbReference>
<evidence type="ECO:0000256" key="4">
    <source>
        <dbReference type="ARBA" id="ARBA00022840"/>
    </source>
</evidence>